<accession>A0A5D3ECU1</accession>
<comment type="caution">
    <text evidence="1">The sequence shown here is derived from an EMBL/GenBank/DDBJ whole genome shotgun (WGS) entry which is preliminary data.</text>
</comment>
<dbReference type="GO" id="GO:0003824">
    <property type="term" value="F:catalytic activity"/>
    <property type="evidence" value="ECO:0007669"/>
    <property type="project" value="InterPro"/>
</dbReference>
<name>A0A5D3ECU1_9BACE</name>
<sequence length="212" mass="24778">MNRPLALKVRDLITYIDNNRSFDLIEAPQCPYKDHIGALLTDIVLQAGLNYQYVVAPRVYKVLSEYPDAYTVKRFSAVLHKYSIEKVLDWRDCEKQCRMIRLLEFCMTHDIQDSYQLKNYLVKSKPNSDNFKSIKGIGNKTYDYLLKLLGVESVAVDRHVYKFISDAGISYRDYKEAKLIVEYAADIMQISRRSLDYSIWSFMSNKKKAVQL</sequence>
<dbReference type="GO" id="GO:0006281">
    <property type="term" value="P:DNA repair"/>
    <property type="evidence" value="ECO:0007669"/>
    <property type="project" value="InterPro"/>
</dbReference>
<dbReference type="RefSeq" id="WP_148730611.1">
    <property type="nucleotide sequence ID" value="NZ_JALFMC010000018.1"/>
</dbReference>
<dbReference type="InterPro" id="IPR011257">
    <property type="entry name" value="DNA_glycosylase"/>
</dbReference>
<gene>
    <name evidence="1" type="ORF">FNJ60_10105</name>
</gene>
<dbReference type="SUPFAM" id="SSF48150">
    <property type="entry name" value="DNA-glycosylase"/>
    <property type="match status" value="1"/>
</dbReference>
<reference evidence="1 2" key="1">
    <citation type="submission" date="2019-07" db="EMBL/GenBank/DDBJ databases">
        <title>Draft Genome Sequences of Bacteroides pyogenes Strains Isolated from the Uterus Holstein Dairy Cows with Metritis.</title>
        <authorList>
            <person name="Cunha F."/>
            <person name="Galvao K.N."/>
            <person name="Jeon S.J."/>
            <person name="Jeong K.C."/>
        </authorList>
    </citation>
    <scope>NUCLEOTIDE SEQUENCE [LARGE SCALE GENOMIC DNA]</scope>
    <source>
        <strain evidence="1 2">KG-31</strain>
    </source>
</reference>
<dbReference type="AlphaFoldDB" id="A0A5D3ECU1"/>
<evidence type="ECO:0000313" key="2">
    <source>
        <dbReference type="Proteomes" id="UP000324383"/>
    </source>
</evidence>
<proteinExistence type="predicted"/>
<dbReference type="Proteomes" id="UP000324383">
    <property type="component" value="Unassembled WGS sequence"/>
</dbReference>
<protein>
    <recommendedName>
        <fullName evidence="3">DNA lyase</fullName>
    </recommendedName>
</protein>
<evidence type="ECO:0008006" key="3">
    <source>
        <dbReference type="Google" id="ProtNLM"/>
    </source>
</evidence>
<keyword evidence="2" id="KW-1185">Reference proteome</keyword>
<dbReference type="EMBL" id="VKLW01000022">
    <property type="protein sequence ID" value="TYK32885.1"/>
    <property type="molecule type" value="Genomic_DNA"/>
</dbReference>
<evidence type="ECO:0000313" key="1">
    <source>
        <dbReference type="EMBL" id="TYK32885.1"/>
    </source>
</evidence>
<organism evidence="1 2">
    <name type="scientific">Bacteroides pyogenes</name>
    <dbReference type="NCBI Taxonomy" id="310300"/>
    <lineage>
        <taxon>Bacteria</taxon>
        <taxon>Pseudomonadati</taxon>
        <taxon>Bacteroidota</taxon>
        <taxon>Bacteroidia</taxon>
        <taxon>Bacteroidales</taxon>
        <taxon>Bacteroidaceae</taxon>
        <taxon>Bacteroides</taxon>
    </lineage>
</organism>